<dbReference type="STRING" id="475255.SAMN04488101_101239"/>
<organism evidence="1 2">
    <name type="scientific">Pedobacter nyackensis</name>
    <dbReference type="NCBI Taxonomy" id="475255"/>
    <lineage>
        <taxon>Bacteria</taxon>
        <taxon>Pseudomonadati</taxon>
        <taxon>Bacteroidota</taxon>
        <taxon>Sphingobacteriia</taxon>
        <taxon>Sphingobacteriales</taxon>
        <taxon>Sphingobacteriaceae</taxon>
        <taxon>Pedobacter</taxon>
    </lineage>
</organism>
<keyword evidence="2" id="KW-1185">Reference proteome</keyword>
<evidence type="ECO:0000313" key="2">
    <source>
        <dbReference type="Proteomes" id="UP000192678"/>
    </source>
</evidence>
<protein>
    <submittedName>
        <fullName evidence="1">Uncharacterized protein</fullName>
    </submittedName>
</protein>
<dbReference type="EMBL" id="FWYB01000001">
    <property type="protein sequence ID" value="SMC54384.1"/>
    <property type="molecule type" value="Genomic_DNA"/>
</dbReference>
<dbReference type="AlphaFoldDB" id="A0A1W2A143"/>
<gene>
    <name evidence="1" type="ORF">SAMN04488101_101239</name>
</gene>
<name>A0A1W2A143_9SPHI</name>
<sequence length="473" mass="51488">MPQIPPIGDAYIDEIIKSVDPYDPSLNKTQGVKLRELIKLMRDRMEQQIAMSVAMQQSYTEVADSHISVSPGTYFAQPTTFITNRNSGEDIVISFEDYSSPDNQGKVYHIKNMGLTPAIVVSSAGALFDGQSTITLPQYASVSIMSLNLPEGSNTASMWTILCSKGKAADDILKMLTLEVNGLPANIEVSVNDVVWPNRQKSFAEGTVLQNLMVTAIGYSITPTNIPSVTMDADKTLTFEAVEMGDDPILSIVVNGIPETYEVVANGIVWPGKQKSFPFGTVLENLVVTVEGYDINPPVVEQVVLDGNKTLTFTGQGIISDDILLDGATRIVLNPTIFTKTGNTYVGNVSEVSTTMSERMMGNGYFALRYELDQGCTVYLLQDTSWSGYVGFYAYDGLIYVDNNGAQTQITVPDVHQYYALRRVGGVLGLYSTNDGVSFTLLHNIGTIGYTYISYSAIGTNIVYDPQVLGVTT</sequence>
<reference evidence="1 2" key="1">
    <citation type="submission" date="2017-04" db="EMBL/GenBank/DDBJ databases">
        <authorList>
            <person name="Afonso C.L."/>
            <person name="Miller P.J."/>
            <person name="Scott M.A."/>
            <person name="Spackman E."/>
            <person name="Goraichik I."/>
            <person name="Dimitrov K.M."/>
            <person name="Suarez D.L."/>
            <person name="Swayne D.E."/>
        </authorList>
    </citation>
    <scope>NUCLEOTIDE SEQUENCE [LARGE SCALE GENOMIC DNA]</scope>
    <source>
        <strain evidence="1 2">DSM 19625</strain>
    </source>
</reference>
<evidence type="ECO:0000313" key="1">
    <source>
        <dbReference type="EMBL" id="SMC54384.1"/>
    </source>
</evidence>
<dbReference type="Proteomes" id="UP000192678">
    <property type="component" value="Unassembled WGS sequence"/>
</dbReference>
<proteinExistence type="predicted"/>
<accession>A0A1W2A143</accession>